<dbReference type="InterPro" id="IPR007492">
    <property type="entry name" value="LytTR_DNA-bd_dom"/>
</dbReference>
<accession>A0ABV8QTL4</accession>
<dbReference type="CDD" id="cd17534">
    <property type="entry name" value="REC_DC-like"/>
    <property type="match status" value="1"/>
</dbReference>
<evidence type="ECO:0000259" key="3">
    <source>
        <dbReference type="PROSITE" id="PS50110"/>
    </source>
</evidence>
<evidence type="ECO:0000259" key="4">
    <source>
        <dbReference type="PROSITE" id="PS50930"/>
    </source>
</evidence>
<reference evidence="6" key="1">
    <citation type="journal article" date="2019" name="Int. J. Syst. Evol. Microbiol.">
        <title>The Global Catalogue of Microorganisms (GCM) 10K type strain sequencing project: providing services to taxonomists for standard genome sequencing and annotation.</title>
        <authorList>
            <consortium name="The Broad Institute Genomics Platform"/>
            <consortium name="The Broad Institute Genome Sequencing Center for Infectious Disease"/>
            <person name="Wu L."/>
            <person name="Ma J."/>
        </authorList>
    </citation>
    <scope>NUCLEOTIDE SEQUENCE [LARGE SCALE GENOMIC DNA]</scope>
    <source>
        <strain evidence="6">CECT 8289</strain>
    </source>
</reference>
<dbReference type="Gene3D" id="2.40.50.1020">
    <property type="entry name" value="LytTr DNA-binding domain"/>
    <property type="match status" value="1"/>
</dbReference>
<dbReference type="RefSeq" id="WP_379709017.1">
    <property type="nucleotide sequence ID" value="NZ_JBHSCZ010000002.1"/>
</dbReference>
<dbReference type="InterPro" id="IPR039420">
    <property type="entry name" value="WalR-like"/>
</dbReference>
<dbReference type="Gene3D" id="3.40.50.2300">
    <property type="match status" value="1"/>
</dbReference>
<feature type="domain" description="HTH LytTR-type" evidence="4">
    <location>
        <begin position="133"/>
        <end position="232"/>
    </location>
</feature>
<name>A0ABV8QTL4_9BACT</name>
<dbReference type="Pfam" id="PF00072">
    <property type="entry name" value="Response_reg"/>
    <property type="match status" value="1"/>
</dbReference>
<feature type="modified residue" description="4-aspartylphosphate" evidence="2">
    <location>
        <position position="52"/>
    </location>
</feature>
<dbReference type="InterPro" id="IPR011006">
    <property type="entry name" value="CheY-like_superfamily"/>
</dbReference>
<dbReference type="Pfam" id="PF04397">
    <property type="entry name" value="LytTR"/>
    <property type="match status" value="1"/>
</dbReference>
<dbReference type="InterPro" id="IPR001789">
    <property type="entry name" value="Sig_transdc_resp-reg_receiver"/>
</dbReference>
<evidence type="ECO:0000256" key="2">
    <source>
        <dbReference type="PROSITE-ProRule" id="PRU00169"/>
    </source>
</evidence>
<dbReference type="PANTHER" id="PTHR48111:SF69">
    <property type="entry name" value="RESPONSE REGULATOR RECEIVER"/>
    <property type="match status" value="1"/>
</dbReference>
<evidence type="ECO:0000313" key="6">
    <source>
        <dbReference type="Proteomes" id="UP001595907"/>
    </source>
</evidence>
<keyword evidence="1" id="KW-0238">DNA-binding</keyword>
<proteinExistence type="predicted"/>
<dbReference type="EMBL" id="JBHSCZ010000002">
    <property type="protein sequence ID" value="MFC4263003.1"/>
    <property type="molecule type" value="Genomic_DNA"/>
</dbReference>
<feature type="domain" description="Response regulatory" evidence="3">
    <location>
        <begin position="2"/>
        <end position="116"/>
    </location>
</feature>
<gene>
    <name evidence="5" type="ORF">ACFOWM_08950</name>
</gene>
<dbReference type="PROSITE" id="PS50110">
    <property type="entry name" value="RESPONSE_REGULATORY"/>
    <property type="match status" value="1"/>
</dbReference>
<dbReference type="SUPFAM" id="SSF52172">
    <property type="entry name" value="CheY-like"/>
    <property type="match status" value="1"/>
</dbReference>
<dbReference type="SMART" id="SM00850">
    <property type="entry name" value="LytTR"/>
    <property type="match status" value="1"/>
</dbReference>
<keyword evidence="2" id="KW-0597">Phosphoprotein</keyword>
<evidence type="ECO:0000256" key="1">
    <source>
        <dbReference type="ARBA" id="ARBA00023125"/>
    </source>
</evidence>
<dbReference type="SMART" id="SM00448">
    <property type="entry name" value="REC"/>
    <property type="match status" value="1"/>
</dbReference>
<protein>
    <submittedName>
        <fullName evidence="5">LytR/AlgR family response regulator transcription factor</fullName>
    </submittedName>
</protein>
<dbReference type="PANTHER" id="PTHR48111">
    <property type="entry name" value="REGULATOR OF RPOS"/>
    <property type="match status" value="1"/>
</dbReference>
<comment type="caution">
    <text evidence="5">The sequence shown here is derived from an EMBL/GenBank/DDBJ whole genome shotgun (WGS) entry which is preliminary data.</text>
</comment>
<sequence length="233" mass="26359">MKVLIVEDEAIIAESLFQVLLNLGYKPYEPCSTGKEAIHFLENHQPDIAIVDIHVGASYAGFDVAAKLQQAHIPFIFLTALYDKQTLEQAQQYKPAAYLVKPFSKENLFATIELALVQQQHEREQSLNPPSQIFIKNGPQSIAINPQDITHLEANNKYIEVHTSNGKKFLIRATMLEVLEQLAIPTLVQVHKSYAINTHYIKAIKYDSLLVHQVQIPIGRSFRNGLKKLIHIV</sequence>
<dbReference type="PROSITE" id="PS50930">
    <property type="entry name" value="HTH_LYTTR"/>
    <property type="match status" value="1"/>
</dbReference>
<organism evidence="5 6">
    <name type="scientific">Ferruginibacter yonginensis</name>
    <dbReference type="NCBI Taxonomy" id="1310416"/>
    <lineage>
        <taxon>Bacteria</taxon>
        <taxon>Pseudomonadati</taxon>
        <taxon>Bacteroidota</taxon>
        <taxon>Chitinophagia</taxon>
        <taxon>Chitinophagales</taxon>
        <taxon>Chitinophagaceae</taxon>
        <taxon>Ferruginibacter</taxon>
    </lineage>
</organism>
<evidence type="ECO:0000313" key="5">
    <source>
        <dbReference type="EMBL" id="MFC4263003.1"/>
    </source>
</evidence>
<keyword evidence="6" id="KW-1185">Reference proteome</keyword>
<dbReference type="Proteomes" id="UP001595907">
    <property type="component" value="Unassembled WGS sequence"/>
</dbReference>